<evidence type="ECO:0000313" key="2">
    <source>
        <dbReference type="EMBL" id="TGJ78192.1"/>
    </source>
</evidence>
<accession>A0A4Z0YNG8</accession>
<sequence length="502" mass="54275">MSVTVTWESVFCTVTASSSAGPNQRRDEGCSTQVFSTITACSATASTFTSTTTVSPAQPTQRGCSPKTCGATCNAKRDLLKRAVPRSTEPGVCQWAGPENYEHPKDFMASEGNLGFSNAPGTENSKIVPLPLDGKTSSEVIGFFDKPVSLAIPHLIGCTSIIVVSQKGAWASHIWEQPVFRPEEEEDEETGQITYALPGTEDFTPDFPGAQQLAFFQQEALAKLHNTYNPVTPEHQFGLDQLQNSGTPEDESWQGHLFDSDSALQVFAFIPYVAIYDEDDPNYNKENPQNLPAAWDRHDLSNPRADQDGDTFNDQINAELKNIFGQSDLPIQRVLYAPDVADDPLDDGFLSYRGRALIQYQPADSNSCDSKASWRIWFEGQVDTPTDEKEWNPLDERGDQGPAQFCDGSGNESGGAQKRQACPITTPSDSPTPSQTPQSSSSILPSTTISQTPSETPISTSTLTPSETPILTSTPAPTSTPVAGDPACQTFTFASTTAVQCS</sequence>
<feature type="compositionally biased region" description="Low complexity" evidence="1">
    <location>
        <begin position="468"/>
        <end position="481"/>
    </location>
</feature>
<comment type="caution">
    <text evidence="2">The sequence shown here is derived from an EMBL/GenBank/DDBJ whole genome shotgun (WGS) entry which is preliminary data.</text>
</comment>
<keyword evidence="3" id="KW-1185">Reference proteome</keyword>
<protein>
    <submittedName>
        <fullName evidence="2">Uncharacterized protein</fullName>
    </submittedName>
</protein>
<dbReference type="EMBL" id="SKBN01000436">
    <property type="protein sequence ID" value="TGJ78192.1"/>
    <property type="molecule type" value="Genomic_DNA"/>
</dbReference>
<gene>
    <name evidence="2" type="ORF">E0Z10_g10570</name>
</gene>
<evidence type="ECO:0000313" key="3">
    <source>
        <dbReference type="Proteomes" id="UP000297716"/>
    </source>
</evidence>
<dbReference type="OrthoDB" id="3886018at2759"/>
<feature type="compositionally biased region" description="Polar residues" evidence="1">
    <location>
        <begin position="455"/>
        <end position="467"/>
    </location>
</feature>
<organism evidence="2 3">
    <name type="scientific">Xylaria hypoxylon</name>
    <dbReference type="NCBI Taxonomy" id="37992"/>
    <lineage>
        <taxon>Eukaryota</taxon>
        <taxon>Fungi</taxon>
        <taxon>Dikarya</taxon>
        <taxon>Ascomycota</taxon>
        <taxon>Pezizomycotina</taxon>
        <taxon>Sordariomycetes</taxon>
        <taxon>Xylariomycetidae</taxon>
        <taxon>Xylariales</taxon>
        <taxon>Xylariaceae</taxon>
        <taxon>Xylaria</taxon>
    </lineage>
</organism>
<dbReference type="AlphaFoldDB" id="A0A4Z0YNG8"/>
<dbReference type="Proteomes" id="UP000297716">
    <property type="component" value="Unassembled WGS sequence"/>
</dbReference>
<name>A0A4Z0YNG8_9PEZI</name>
<evidence type="ECO:0000256" key="1">
    <source>
        <dbReference type="SAM" id="MobiDB-lite"/>
    </source>
</evidence>
<dbReference type="STRING" id="37992.A0A4Z0YNG8"/>
<proteinExistence type="predicted"/>
<feature type="compositionally biased region" description="Low complexity" evidence="1">
    <location>
        <begin position="423"/>
        <end position="454"/>
    </location>
</feature>
<feature type="region of interest" description="Disordered" evidence="1">
    <location>
        <begin position="384"/>
        <end position="486"/>
    </location>
</feature>
<reference evidence="2 3" key="1">
    <citation type="submission" date="2019-03" db="EMBL/GenBank/DDBJ databases">
        <title>Draft genome sequence of Xylaria hypoxylon DSM 108379, a ubiquitous saprotrophic-parasitic fungi on hardwood.</title>
        <authorList>
            <person name="Buettner E."/>
            <person name="Leonhardt S."/>
            <person name="Gebauer A.M."/>
            <person name="Liers C."/>
            <person name="Hofrichter M."/>
            <person name="Kellner H."/>
        </authorList>
    </citation>
    <scope>NUCLEOTIDE SEQUENCE [LARGE SCALE GENOMIC DNA]</scope>
    <source>
        <strain evidence="2 3">DSM 108379</strain>
    </source>
</reference>
<feature type="compositionally biased region" description="Basic and acidic residues" evidence="1">
    <location>
        <begin position="386"/>
        <end position="399"/>
    </location>
</feature>